<gene>
    <name evidence="18" type="primary">hpt</name>
    <name evidence="18" type="ORF">H8707_14295</name>
</gene>
<dbReference type="Gene3D" id="3.40.50.2020">
    <property type="match status" value="1"/>
</dbReference>
<keyword evidence="10 16" id="KW-0479">Metal-binding</keyword>
<dbReference type="RefSeq" id="WP_262430851.1">
    <property type="nucleotide sequence ID" value="NZ_JACRTG010000034.1"/>
</dbReference>
<keyword evidence="19" id="KW-1185">Reference proteome</keyword>
<comment type="similarity">
    <text evidence="6 16">Belongs to the purine/pyrimidine phosphoribosyltransferase family.</text>
</comment>
<comment type="function">
    <text evidence="2">Purine salvage pathway enzyme that catalyzes the transfer of the ribosyl-5-phosphate group from 5-phospho-alpha-D-ribose 1-diphosphate (PRPP) to the N9 position of the 6-oxopurines hypoxanthine and guanine to form the corresponding ribonucleotides IMP (inosine 5'-monophosphate) and GMP (guanosine 5'-monophosphate), with the release of PPi.</text>
</comment>
<comment type="catalytic activity">
    <reaction evidence="14">
        <text>GMP + diphosphate = guanine + 5-phospho-alpha-D-ribose 1-diphosphate</text>
        <dbReference type="Rhea" id="RHEA:25424"/>
        <dbReference type="ChEBI" id="CHEBI:16235"/>
        <dbReference type="ChEBI" id="CHEBI:33019"/>
        <dbReference type="ChEBI" id="CHEBI:58017"/>
        <dbReference type="ChEBI" id="CHEBI:58115"/>
        <dbReference type="EC" id="2.4.2.8"/>
    </reaction>
    <physiologicalReaction direction="right-to-left" evidence="14">
        <dbReference type="Rhea" id="RHEA:25426"/>
    </physiologicalReaction>
</comment>
<name>A0A926EXJ3_9FIRM</name>
<evidence type="ECO:0000256" key="2">
    <source>
        <dbReference type="ARBA" id="ARBA00002049"/>
    </source>
</evidence>
<dbReference type="PANTHER" id="PTHR43340">
    <property type="entry name" value="HYPOXANTHINE-GUANINE PHOSPHORIBOSYLTRANSFERASE"/>
    <property type="match status" value="1"/>
</dbReference>
<evidence type="ECO:0000256" key="8">
    <source>
        <dbReference type="ARBA" id="ARBA00022676"/>
    </source>
</evidence>
<evidence type="ECO:0000256" key="14">
    <source>
        <dbReference type="ARBA" id="ARBA00048811"/>
    </source>
</evidence>
<accession>A0A926EXJ3</accession>
<evidence type="ECO:0000256" key="9">
    <source>
        <dbReference type="ARBA" id="ARBA00022679"/>
    </source>
</evidence>
<evidence type="ECO:0000313" key="18">
    <source>
        <dbReference type="EMBL" id="MBC8589382.1"/>
    </source>
</evidence>
<dbReference type="Pfam" id="PF00156">
    <property type="entry name" value="Pribosyltran"/>
    <property type="match status" value="1"/>
</dbReference>
<evidence type="ECO:0000256" key="4">
    <source>
        <dbReference type="ARBA" id="ARBA00004669"/>
    </source>
</evidence>
<proteinExistence type="inferred from homology"/>
<evidence type="ECO:0000256" key="10">
    <source>
        <dbReference type="ARBA" id="ARBA00022723"/>
    </source>
</evidence>
<protein>
    <recommendedName>
        <fullName evidence="16">Hypoxanthine phosphoribosyltransferase</fullName>
        <ecNumber evidence="16">2.4.2.8</ecNumber>
    </recommendedName>
</protein>
<dbReference type="GO" id="GO:0000166">
    <property type="term" value="F:nucleotide binding"/>
    <property type="evidence" value="ECO:0007669"/>
    <property type="project" value="UniProtKB-KW"/>
</dbReference>
<comment type="catalytic activity">
    <reaction evidence="15">
        <text>IMP + diphosphate = hypoxanthine + 5-phospho-alpha-D-ribose 1-diphosphate</text>
        <dbReference type="Rhea" id="RHEA:17973"/>
        <dbReference type="ChEBI" id="CHEBI:17368"/>
        <dbReference type="ChEBI" id="CHEBI:33019"/>
        <dbReference type="ChEBI" id="CHEBI:58017"/>
        <dbReference type="ChEBI" id="CHEBI:58053"/>
        <dbReference type="EC" id="2.4.2.8"/>
    </reaction>
    <physiologicalReaction direction="right-to-left" evidence="15">
        <dbReference type="Rhea" id="RHEA:17975"/>
    </physiologicalReaction>
</comment>
<dbReference type="SUPFAM" id="SSF53271">
    <property type="entry name" value="PRTase-like"/>
    <property type="match status" value="1"/>
</dbReference>
<dbReference type="CDD" id="cd06223">
    <property type="entry name" value="PRTases_typeI"/>
    <property type="match status" value="1"/>
</dbReference>
<dbReference type="InterPro" id="IPR000836">
    <property type="entry name" value="PRTase_dom"/>
</dbReference>
<evidence type="ECO:0000256" key="3">
    <source>
        <dbReference type="ARBA" id="ARBA00004496"/>
    </source>
</evidence>
<dbReference type="EMBL" id="JACRTG010000034">
    <property type="protein sequence ID" value="MBC8589382.1"/>
    <property type="molecule type" value="Genomic_DNA"/>
</dbReference>
<keyword evidence="9 16" id="KW-0808">Transferase</keyword>
<dbReference type="GO" id="GO:0006178">
    <property type="term" value="P:guanine salvage"/>
    <property type="evidence" value="ECO:0007669"/>
    <property type="project" value="TreeGrafter"/>
</dbReference>
<evidence type="ECO:0000256" key="16">
    <source>
        <dbReference type="RuleBase" id="RU364099"/>
    </source>
</evidence>
<dbReference type="InterPro" id="IPR050408">
    <property type="entry name" value="HGPRT"/>
</dbReference>
<evidence type="ECO:0000256" key="6">
    <source>
        <dbReference type="ARBA" id="ARBA00008391"/>
    </source>
</evidence>
<sequence>MEGGKRQRVLFSKEEISKRVKELGDEISLEYKGKNLVIISLLRGSFIFAADLVREISIPVEIDFITISSYENDETSSGIVEIIHDLRMSIEGKDVLIVDDICDSGYTLKKVIEYLSGKNPNSISVCVMLDKPSRRKIQLKPKFIGYSIPDVFIVGYGLNYGTHYRNIPYIFTFD</sequence>
<keyword evidence="12 16" id="KW-0547">Nucleotide-binding</keyword>
<evidence type="ECO:0000256" key="7">
    <source>
        <dbReference type="ARBA" id="ARBA00022490"/>
    </source>
</evidence>
<dbReference type="GO" id="GO:0046100">
    <property type="term" value="P:hypoxanthine metabolic process"/>
    <property type="evidence" value="ECO:0007669"/>
    <property type="project" value="TreeGrafter"/>
</dbReference>
<comment type="caution">
    <text evidence="18">The sequence shown here is derived from an EMBL/GenBank/DDBJ whole genome shotgun (WGS) entry which is preliminary data.</text>
</comment>
<feature type="domain" description="Phosphoribosyltransferase" evidence="17">
    <location>
        <begin position="14"/>
        <end position="160"/>
    </location>
</feature>
<dbReference type="AlphaFoldDB" id="A0A926EXJ3"/>
<organism evidence="18 19">
    <name type="scientific">Paratissierella segnis</name>
    <dbReference type="NCBI Taxonomy" id="2763679"/>
    <lineage>
        <taxon>Bacteria</taxon>
        <taxon>Bacillati</taxon>
        <taxon>Bacillota</taxon>
        <taxon>Tissierellia</taxon>
        <taxon>Tissierellales</taxon>
        <taxon>Tissierellaceae</taxon>
        <taxon>Paratissierella</taxon>
    </lineage>
</organism>
<dbReference type="FunFam" id="3.40.50.2020:FF:000006">
    <property type="entry name" value="Hypoxanthine phosphoribosyltransferase"/>
    <property type="match status" value="1"/>
</dbReference>
<dbReference type="Proteomes" id="UP000601171">
    <property type="component" value="Unassembled WGS sequence"/>
</dbReference>
<dbReference type="GO" id="GO:0052657">
    <property type="term" value="F:guanine phosphoribosyltransferase activity"/>
    <property type="evidence" value="ECO:0007669"/>
    <property type="project" value="UniProtKB-ARBA"/>
</dbReference>
<evidence type="ECO:0000313" key="19">
    <source>
        <dbReference type="Proteomes" id="UP000601171"/>
    </source>
</evidence>
<dbReference type="GO" id="GO:0005829">
    <property type="term" value="C:cytosol"/>
    <property type="evidence" value="ECO:0007669"/>
    <property type="project" value="TreeGrafter"/>
</dbReference>
<keyword evidence="7 16" id="KW-0963">Cytoplasm</keyword>
<dbReference type="PANTHER" id="PTHR43340:SF1">
    <property type="entry name" value="HYPOXANTHINE PHOSPHORIBOSYLTRANSFERASE"/>
    <property type="match status" value="1"/>
</dbReference>
<keyword evidence="11 16" id="KW-0660">Purine salvage</keyword>
<dbReference type="GO" id="GO:0032264">
    <property type="term" value="P:IMP salvage"/>
    <property type="evidence" value="ECO:0007669"/>
    <property type="project" value="TreeGrafter"/>
</dbReference>
<evidence type="ECO:0000256" key="5">
    <source>
        <dbReference type="ARBA" id="ARBA00004676"/>
    </source>
</evidence>
<keyword evidence="8 16" id="KW-0328">Glycosyltransferase</keyword>
<evidence type="ECO:0000256" key="13">
    <source>
        <dbReference type="ARBA" id="ARBA00022842"/>
    </source>
</evidence>
<reference evidence="18" key="1">
    <citation type="submission" date="2020-08" db="EMBL/GenBank/DDBJ databases">
        <title>Genome public.</title>
        <authorList>
            <person name="Liu C."/>
            <person name="Sun Q."/>
        </authorList>
    </citation>
    <scope>NUCLEOTIDE SEQUENCE</scope>
    <source>
        <strain evidence="18">BX21</strain>
    </source>
</reference>
<dbReference type="InterPro" id="IPR029057">
    <property type="entry name" value="PRTase-like"/>
</dbReference>
<dbReference type="GO" id="GO:0006166">
    <property type="term" value="P:purine ribonucleoside salvage"/>
    <property type="evidence" value="ECO:0007669"/>
    <property type="project" value="UniProtKB-KW"/>
</dbReference>
<evidence type="ECO:0000256" key="12">
    <source>
        <dbReference type="ARBA" id="ARBA00022741"/>
    </source>
</evidence>
<comment type="subcellular location">
    <subcellularLocation>
        <location evidence="3 16">Cytoplasm</location>
    </subcellularLocation>
</comment>
<comment type="pathway">
    <text evidence="4 16">Purine metabolism; IMP biosynthesis via salvage pathway; IMP from hypoxanthine: step 1/1.</text>
</comment>
<evidence type="ECO:0000259" key="17">
    <source>
        <dbReference type="Pfam" id="PF00156"/>
    </source>
</evidence>
<dbReference type="GO" id="GO:0004422">
    <property type="term" value="F:hypoxanthine phosphoribosyltransferase activity"/>
    <property type="evidence" value="ECO:0007669"/>
    <property type="project" value="InterPro"/>
</dbReference>
<evidence type="ECO:0000256" key="1">
    <source>
        <dbReference type="ARBA" id="ARBA00001946"/>
    </source>
</evidence>
<comment type="pathway">
    <text evidence="5">Purine metabolism; GMP biosynthesis via salvage pathway; GMP from guanine: step 1/1.</text>
</comment>
<dbReference type="GO" id="GO:0000287">
    <property type="term" value="F:magnesium ion binding"/>
    <property type="evidence" value="ECO:0007669"/>
    <property type="project" value="TreeGrafter"/>
</dbReference>
<comment type="cofactor">
    <cofactor evidence="1 16">
        <name>Mg(2+)</name>
        <dbReference type="ChEBI" id="CHEBI:18420"/>
    </cofactor>
</comment>
<dbReference type="NCBIfam" id="TIGR01203">
    <property type="entry name" value="HGPRTase"/>
    <property type="match status" value="1"/>
</dbReference>
<keyword evidence="13 16" id="KW-0460">Magnesium</keyword>
<evidence type="ECO:0000256" key="11">
    <source>
        <dbReference type="ARBA" id="ARBA00022726"/>
    </source>
</evidence>
<dbReference type="EC" id="2.4.2.8" evidence="16"/>
<dbReference type="GO" id="GO:0032263">
    <property type="term" value="P:GMP salvage"/>
    <property type="evidence" value="ECO:0007669"/>
    <property type="project" value="TreeGrafter"/>
</dbReference>
<evidence type="ECO:0000256" key="15">
    <source>
        <dbReference type="ARBA" id="ARBA00049402"/>
    </source>
</evidence>
<dbReference type="InterPro" id="IPR005904">
    <property type="entry name" value="Hxn_phspho_trans"/>
</dbReference>